<feature type="compositionally biased region" description="Basic and acidic residues" evidence="1">
    <location>
        <begin position="14"/>
        <end position="25"/>
    </location>
</feature>
<accession>A0AA40KFN6</accession>
<organism evidence="2 3">
    <name type="scientific">Melipona bicolor</name>
    <dbReference type="NCBI Taxonomy" id="60889"/>
    <lineage>
        <taxon>Eukaryota</taxon>
        <taxon>Metazoa</taxon>
        <taxon>Ecdysozoa</taxon>
        <taxon>Arthropoda</taxon>
        <taxon>Hexapoda</taxon>
        <taxon>Insecta</taxon>
        <taxon>Pterygota</taxon>
        <taxon>Neoptera</taxon>
        <taxon>Endopterygota</taxon>
        <taxon>Hymenoptera</taxon>
        <taxon>Apocrita</taxon>
        <taxon>Aculeata</taxon>
        <taxon>Apoidea</taxon>
        <taxon>Anthophila</taxon>
        <taxon>Apidae</taxon>
        <taxon>Melipona</taxon>
    </lineage>
</organism>
<dbReference type="EMBL" id="JAHYIQ010000042">
    <property type="protein sequence ID" value="KAK1118555.1"/>
    <property type="molecule type" value="Genomic_DNA"/>
</dbReference>
<dbReference type="Proteomes" id="UP001177670">
    <property type="component" value="Unassembled WGS sequence"/>
</dbReference>
<evidence type="ECO:0000313" key="2">
    <source>
        <dbReference type="EMBL" id="KAK1118555.1"/>
    </source>
</evidence>
<dbReference type="AlphaFoldDB" id="A0AA40KFN6"/>
<feature type="compositionally biased region" description="Basic and acidic residues" evidence="1">
    <location>
        <begin position="35"/>
        <end position="55"/>
    </location>
</feature>
<comment type="caution">
    <text evidence="2">The sequence shown here is derived from an EMBL/GenBank/DDBJ whole genome shotgun (WGS) entry which is preliminary data.</text>
</comment>
<protein>
    <submittedName>
        <fullName evidence="2">Uncharacterized protein</fullName>
    </submittedName>
</protein>
<sequence length="178" mass="20108">MNFQQTTKKPSLTDTDRPAFCESVDRSQQTFEDDEHYKTPRPDSHYPKCHPVDHETNDLYDDVAILAEFTTRQKEILSSREKDNEGTTKSQTSPEKKPWNRFVGGRRSKTIDSSIAEGNGRVSQGTEGSSDEFNEQHNSLRMNTFQKLISRMESSLGKASSRTTSSILLNKANLTNSG</sequence>
<evidence type="ECO:0000256" key="1">
    <source>
        <dbReference type="SAM" id="MobiDB-lite"/>
    </source>
</evidence>
<evidence type="ECO:0000313" key="3">
    <source>
        <dbReference type="Proteomes" id="UP001177670"/>
    </source>
</evidence>
<feature type="region of interest" description="Disordered" evidence="1">
    <location>
        <begin position="75"/>
        <end position="139"/>
    </location>
</feature>
<feature type="compositionally biased region" description="Polar residues" evidence="1">
    <location>
        <begin position="157"/>
        <end position="178"/>
    </location>
</feature>
<feature type="region of interest" description="Disordered" evidence="1">
    <location>
        <begin position="156"/>
        <end position="178"/>
    </location>
</feature>
<feature type="compositionally biased region" description="Basic and acidic residues" evidence="1">
    <location>
        <begin position="75"/>
        <end position="86"/>
    </location>
</feature>
<reference evidence="2" key="1">
    <citation type="submission" date="2021-10" db="EMBL/GenBank/DDBJ databases">
        <title>Melipona bicolor Genome sequencing and assembly.</title>
        <authorList>
            <person name="Araujo N.S."/>
            <person name="Arias M.C."/>
        </authorList>
    </citation>
    <scope>NUCLEOTIDE SEQUENCE</scope>
    <source>
        <strain evidence="2">USP_2M_L1-L4_2017</strain>
        <tissue evidence="2">Whole body</tissue>
    </source>
</reference>
<name>A0AA40KFN6_9HYME</name>
<gene>
    <name evidence="2" type="ORF">K0M31_014862</name>
</gene>
<feature type="compositionally biased region" description="Polar residues" evidence="1">
    <location>
        <begin position="1"/>
        <end position="13"/>
    </location>
</feature>
<feature type="region of interest" description="Disordered" evidence="1">
    <location>
        <begin position="1"/>
        <end position="55"/>
    </location>
</feature>
<proteinExistence type="predicted"/>
<keyword evidence="3" id="KW-1185">Reference proteome</keyword>